<protein>
    <submittedName>
        <fullName evidence="1">Uncharacterized protein</fullName>
    </submittedName>
</protein>
<reference evidence="1" key="1">
    <citation type="submission" date="2022-10" db="EMBL/GenBank/DDBJ databases">
        <title>Novel sulphate-reducing endosymbionts in the free-living metamonad Anaeramoeba.</title>
        <authorList>
            <person name="Jerlstrom-Hultqvist J."/>
            <person name="Cepicka I."/>
            <person name="Gallot-Lavallee L."/>
            <person name="Salas-Leiva D."/>
            <person name="Curtis B.A."/>
            <person name="Zahonova K."/>
            <person name="Pipaliya S."/>
            <person name="Dacks J."/>
            <person name="Roger A.J."/>
        </authorList>
    </citation>
    <scope>NUCLEOTIDE SEQUENCE</scope>
    <source>
        <strain evidence="1">BMAN</strain>
    </source>
</reference>
<accession>A0A9Q0LKD5</accession>
<dbReference type="EMBL" id="JAPDFW010000070">
    <property type="protein sequence ID" value="KAJ5074014.1"/>
    <property type="molecule type" value="Genomic_DNA"/>
</dbReference>
<proteinExistence type="predicted"/>
<dbReference type="Proteomes" id="UP001149090">
    <property type="component" value="Unassembled WGS sequence"/>
</dbReference>
<comment type="caution">
    <text evidence="1">The sequence shown here is derived from an EMBL/GenBank/DDBJ whole genome shotgun (WGS) entry which is preliminary data.</text>
</comment>
<organism evidence="1 2">
    <name type="scientific">Anaeramoeba ignava</name>
    <name type="common">Anaerobic marine amoeba</name>
    <dbReference type="NCBI Taxonomy" id="1746090"/>
    <lineage>
        <taxon>Eukaryota</taxon>
        <taxon>Metamonada</taxon>
        <taxon>Anaeramoebidae</taxon>
        <taxon>Anaeramoeba</taxon>
    </lineage>
</organism>
<sequence>MSILKHWDILISKGAEVNSPKKQKSLLLINKFMAYMADSKFPEDVDIYDEERETQKKLLTNRGVEFPFMSVLSFYFPKWLIELNNIIHKVDHYG</sequence>
<dbReference type="AlphaFoldDB" id="A0A9Q0LKD5"/>
<evidence type="ECO:0000313" key="1">
    <source>
        <dbReference type="EMBL" id="KAJ5074014.1"/>
    </source>
</evidence>
<name>A0A9Q0LKD5_ANAIG</name>
<gene>
    <name evidence="1" type="ORF">M0811_00642</name>
</gene>
<evidence type="ECO:0000313" key="2">
    <source>
        <dbReference type="Proteomes" id="UP001149090"/>
    </source>
</evidence>
<keyword evidence="2" id="KW-1185">Reference proteome</keyword>